<evidence type="ECO:0000256" key="5">
    <source>
        <dbReference type="ARBA" id="ARBA00039638"/>
    </source>
</evidence>
<protein>
    <recommendedName>
        <fullName evidence="5">Medium-chain acyl-CoA ligase ACSF2, mitochondrial</fullName>
        <ecNumber evidence="4">6.2.1.2</ecNumber>
    </recommendedName>
</protein>
<dbReference type="Pfam" id="PF13193">
    <property type="entry name" value="AMP-binding_C"/>
    <property type="match status" value="1"/>
</dbReference>
<comment type="similarity">
    <text evidence="1">Belongs to the ATP-dependent AMP-binding enzyme family.</text>
</comment>
<dbReference type="FunFam" id="3.30.300.30:FF:000008">
    <property type="entry name" value="2,3-dihydroxybenzoate-AMP ligase"/>
    <property type="match status" value="1"/>
</dbReference>
<evidence type="ECO:0000259" key="9">
    <source>
        <dbReference type="Pfam" id="PF13193"/>
    </source>
</evidence>
<dbReference type="SUPFAM" id="SSF56801">
    <property type="entry name" value="Acetyl-CoA synthetase-like"/>
    <property type="match status" value="1"/>
</dbReference>
<organism evidence="10 11">
    <name type="scientific">Mesorhabditis belari</name>
    <dbReference type="NCBI Taxonomy" id="2138241"/>
    <lineage>
        <taxon>Eukaryota</taxon>
        <taxon>Metazoa</taxon>
        <taxon>Ecdysozoa</taxon>
        <taxon>Nematoda</taxon>
        <taxon>Chromadorea</taxon>
        <taxon>Rhabditida</taxon>
        <taxon>Rhabditina</taxon>
        <taxon>Rhabditomorpha</taxon>
        <taxon>Rhabditoidea</taxon>
        <taxon>Rhabditidae</taxon>
        <taxon>Mesorhabditinae</taxon>
        <taxon>Mesorhabditis</taxon>
    </lineage>
</organism>
<feature type="domain" description="AMP-dependent synthetase/ligase" evidence="8">
    <location>
        <begin position="34"/>
        <end position="432"/>
    </location>
</feature>
<sequence>MKRSYFLYSGAKKISYVHQASSIPFLNETIGQRFRKSTEKNPDRIYCIFSKQNVKKSYEKLYEESYRLASSLIALGLRPGDRVGMWGPNYYEWIQTHFACAQAGFVLVNVNPFYRVPELEYALKKVGVKALVTPSSYRNSQYYGSVTEIIPELVNRKPGDGEIKSHLLPNLKHLIVFDPNDKSKKFNGAWNLEDLSTGAGSEADRFLKDIQSKINYDDPFNVQFTSGTTGSPKAVTLTHFSILNNANFIGLNSNFDKTREVICVPNPLYHAFGCVAGLLTAVAHSQTLLFPSETFSAAAALPAIEKEKATFIYGTPTMFIDILNHEKFEKTDVSSVSGGYISAAPIPKPLMERMLEKLNMHRIQVLYGCTEASPVITTATLQQTPQDRIKNSGYTMDHSETAIINQQSGLPVPRGEQGELVTRGYHVMRGYWGDEEKTKEAIDVKRWYHTGDIAVMADDGAISIVGRLKDMIIRGGENVYPAEIETTIFRHPAVADVHVIGVPDVRLGEEICAWIRLKDGKTLTADELIDYCKDKMARHSIPRYILFKKEHDFPLTATGKVQKFELRSISKKELGLEDANFKLEYFQENFGF</sequence>
<evidence type="ECO:0000256" key="3">
    <source>
        <dbReference type="ARBA" id="ARBA00037247"/>
    </source>
</evidence>
<dbReference type="Proteomes" id="UP000887575">
    <property type="component" value="Unassembled WGS sequence"/>
</dbReference>
<evidence type="ECO:0000256" key="4">
    <source>
        <dbReference type="ARBA" id="ARBA00039009"/>
    </source>
</evidence>
<comment type="catalytic activity">
    <reaction evidence="7">
        <text>a medium-chain fatty acid + ATP + CoA = a medium-chain fatty acyl-CoA + AMP + diphosphate</text>
        <dbReference type="Rhea" id="RHEA:48340"/>
        <dbReference type="ChEBI" id="CHEBI:30616"/>
        <dbReference type="ChEBI" id="CHEBI:33019"/>
        <dbReference type="ChEBI" id="CHEBI:57287"/>
        <dbReference type="ChEBI" id="CHEBI:59558"/>
        <dbReference type="ChEBI" id="CHEBI:90546"/>
        <dbReference type="ChEBI" id="CHEBI:456215"/>
        <dbReference type="EC" id="6.2.1.2"/>
    </reaction>
</comment>
<keyword evidence="10" id="KW-1185">Reference proteome</keyword>
<dbReference type="InterPro" id="IPR000873">
    <property type="entry name" value="AMP-dep_synth/lig_dom"/>
</dbReference>
<comment type="function">
    <text evidence="3">Acyl-CoA synthases catalyze the initial reaction in fatty acid metabolism, by forming a thioester with CoA. Has some preference toward medium-chain substrates. Plays a role in adipocyte differentiation.</text>
</comment>
<name>A0AAF3FRC2_9BILA</name>
<dbReference type="Gene3D" id="3.30.300.30">
    <property type="match status" value="1"/>
</dbReference>
<dbReference type="PROSITE" id="PS00455">
    <property type="entry name" value="AMP_BINDING"/>
    <property type="match status" value="1"/>
</dbReference>
<dbReference type="InterPro" id="IPR025110">
    <property type="entry name" value="AMP-bd_C"/>
</dbReference>
<evidence type="ECO:0000259" key="8">
    <source>
        <dbReference type="Pfam" id="PF00501"/>
    </source>
</evidence>
<evidence type="ECO:0000313" key="10">
    <source>
        <dbReference type="Proteomes" id="UP000887575"/>
    </source>
</evidence>
<comment type="catalytic activity">
    <reaction evidence="6">
        <text>octanoate + ATP + CoA = octanoyl-CoA + AMP + diphosphate</text>
        <dbReference type="Rhea" id="RHEA:33631"/>
        <dbReference type="ChEBI" id="CHEBI:25646"/>
        <dbReference type="ChEBI" id="CHEBI:30616"/>
        <dbReference type="ChEBI" id="CHEBI:33019"/>
        <dbReference type="ChEBI" id="CHEBI:57287"/>
        <dbReference type="ChEBI" id="CHEBI:57386"/>
        <dbReference type="ChEBI" id="CHEBI:456215"/>
    </reaction>
</comment>
<dbReference type="Pfam" id="PF00501">
    <property type="entry name" value="AMP-binding"/>
    <property type="match status" value="1"/>
</dbReference>
<proteinExistence type="inferred from homology"/>
<feature type="domain" description="AMP-binding enzyme C-terminal" evidence="9">
    <location>
        <begin position="483"/>
        <end position="560"/>
    </location>
</feature>
<dbReference type="Gene3D" id="3.40.50.12780">
    <property type="entry name" value="N-terminal domain of ligase-like"/>
    <property type="match status" value="1"/>
</dbReference>
<dbReference type="FunFam" id="3.40.50.12780:FF:000003">
    <property type="entry name" value="Long-chain-fatty-acid--CoA ligase FadD"/>
    <property type="match status" value="1"/>
</dbReference>
<dbReference type="GO" id="GO:0031956">
    <property type="term" value="F:medium-chain fatty acid-CoA ligase activity"/>
    <property type="evidence" value="ECO:0007669"/>
    <property type="project" value="UniProtKB-EC"/>
</dbReference>
<evidence type="ECO:0000256" key="6">
    <source>
        <dbReference type="ARBA" id="ARBA00047319"/>
    </source>
</evidence>
<evidence type="ECO:0000256" key="1">
    <source>
        <dbReference type="ARBA" id="ARBA00006432"/>
    </source>
</evidence>
<dbReference type="PANTHER" id="PTHR43201">
    <property type="entry name" value="ACYL-COA SYNTHETASE"/>
    <property type="match status" value="1"/>
</dbReference>
<evidence type="ECO:0000313" key="11">
    <source>
        <dbReference type="WBParaSite" id="MBELARI_LOCUS9797"/>
    </source>
</evidence>
<dbReference type="WBParaSite" id="MBELARI_LOCUS9797">
    <property type="protein sequence ID" value="MBELARI_LOCUS9797"/>
    <property type="gene ID" value="MBELARI_LOCUS9797"/>
</dbReference>
<dbReference type="PANTHER" id="PTHR43201:SF5">
    <property type="entry name" value="MEDIUM-CHAIN ACYL-COA LIGASE ACSF2, MITOCHONDRIAL"/>
    <property type="match status" value="1"/>
</dbReference>
<accession>A0AAF3FRC2</accession>
<dbReference type="InterPro" id="IPR042099">
    <property type="entry name" value="ANL_N_sf"/>
</dbReference>
<reference evidence="11" key="1">
    <citation type="submission" date="2024-02" db="UniProtKB">
        <authorList>
            <consortium name="WormBaseParasite"/>
        </authorList>
    </citation>
    <scope>IDENTIFICATION</scope>
</reference>
<evidence type="ECO:0000256" key="2">
    <source>
        <dbReference type="ARBA" id="ARBA00022598"/>
    </source>
</evidence>
<dbReference type="EC" id="6.2.1.2" evidence="4"/>
<evidence type="ECO:0000256" key="7">
    <source>
        <dbReference type="ARBA" id="ARBA00048277"/>
    </source>
</evidence>
<keyword evidence="2" id="KW-0436">Ligase</keyword>
<dbReference type="InterPro" id="IPR020845">
    <property type="entry name" value="AMP-binding_CS"/>
</dbReference>
<dbReference type="AlphaFoldDB" id="A0AAF3FRC2"/>
<dbReference type="InterPro" id="IPR045851">
    <property type="entry name" value="AMP-bd_C_sf"/>
</dbReference>
<dbReference type="GO" id="GO:0006631">
    <property type="term" value="P:fatty acid metabolic process"/>
    <property type="evidence" value="ECO:0007669"/>
    <property type="project" value="TreeGrafter"/>
</dbReference>